<dbReference type="EMBL" id="FN654973">
    <property type="protein sequence ID" value="CBY37428.1"/>
    <property type="molecule type" value="Genomic_DNA"/>
</dbReference>
<gene>
    <name evidence="2" type="ORF">GSOID_T00030536001</name>
</gene>
<name>E4YPN2_OIKDI</name>
<proteinExistence type="predicted"/>
<sequence>MSSKMCLIRRISKHVQCIFYQEFLVSLDSEEMRTSLLLLSLLGLVSGQFGSSSSSLLLRSLVESLERNLVAKIEHVERVLRDDLEILDDKISSFEDELHDLKKSQSELETQVDANSAKLDGVEGKIQAAGNQLADQFMDNINIVGMSVTQLSDRTQNTENLMKDSRSRIDDLEEASASLRSRTERLEASAEQLELRPEDITKILTAVEEHMGGATAFELESRIGDLELRWDGNVDEKIENVTLSFDKRLEEMSTETIATIQEDLEKMSAASGEMKTTVENSLSAVSDLSVRVESAVAQSGALGDALAGTFQQYASLNSQIYQLSSDVDQKVATVADQFTDLNQTIELLGSTMESILEDGAATAEFYEIKGKVLEQELRASAFELRTNTKLEEFSMRSDSVQEEITNMQMFQEEAGSRQQRLWDESRNFTKSFKDFMAETNEHITDLTSRSAMSGEKLTQAYNMAESAKNGIKNAIRKADSADNSKEVASLKSTLSNLEKEVGSIKKYSDKKTGELEATLSVLSGNLTTVGPIIAENTEAAKDIRRMKIDIDTLRRNLQFQAARISGGDLGARGVGESTGASSEEIQNLQALIDSIDGQIDSIQDDIDRVEGKSDATSSALKEFQIRSASATSSLENTIEAQGNKCFAGLNEQEQILNTVRQTVKEISDDLFEEQTTASKKFESVEGKISTFDSKVVEFERTQQSLSSSVSNFRQDVEISIAGYLNSFTQYIEKRQRGTHTTLRYVASNKDVYSSLEDASRILPFNDVVTDSNGSANGSGISIPSDGQYVISATVTTVKGSVIFVQVLNTSGEVRETVRLYEGSWSAAGNSIVMDLARGDTVLIALSNNGKVVDGIYNYFTVSLAEPA</sequence>
<dbReference type="InterPro" id="IPR008983">
    <property type="entry name" value="Tumour_necrosis_fac-like_dom"/>
</dbReference>
<dbReference type="Proteomes" id="UP000011014">
    <property type="component" value="Unassembled WGS sequence"/>
</dbReference>
<evidence type="ECO:0008006" key="3">
    <source>
        <dbReference type="Google" id="ProtNLM"/>
    </source>
</evidence>
<feature type="coiled-coil region" evidence="1">
    <location>
        <begin position="84"/>
        <end position="111"/>
    </location>
</feature>
<organism evidence="2">
    <name type="scientific">Oikopleura dioica</name>
    <name type="common">Tunicate</name>
    <dbReference type="NCBI Taxonomy" id="34765"/>
    <lineage>
        <taxon>Eukaryota</taxon>
        <taxon>Metazoa</taxon>
        <taxon>Chordata</taxon>
        <taxon>Tunicata</taxon>
        <taxon>Appendicularia</taxon>
        <taxon>Copelata</taxon>
        <taxon>Oikopleuridae</taxon>
        <taxon>Oikopleura</taxon>
    </lineage>
</organism>
<feature type="coiled-coil region" evidence="1">
    <location>
        <begin position="155"/>
        <end position="196"/>
    </location>
</feature>
<evidence type="ECO:0000313" key="2">
    <source>
        <dbReference type="EMBL" id="CBY37428.1"/>
    </source>
</evidence>
<evidence type="ECO:0000256" key="1">
    <source>
        <dbReference type="SAM" id="Coils"/>
    </source>
</evidence>
<protein>
    <recommendedName>
        <fullName evidence="3">C1q domain-containing protein</fullName>
    </recommendedName>
</protein>
<dbReference type="Gene3D" id="2.60.120.40">
    <property type="match status" value="1"/>
</dbReference>
<dbReference type="AlphaFoldDB" id="E4YPN2"/>
<keyword evidence="1" id="KW-0175">Coiled coil</keyword>
<reference evidence="2" key="1">
    <citation type="journal article" date="2010" name="Science">
        <title>Plasticity of animal genome architecture unmasked by rapid evolution of a pelagic tunicate.</title>
        <authorList>
            <person name="Denoeud F."/>
            <person name="Henriet S."/>
            <person name="Mungpakdee S."/>
            <person name="Aury J.M."/>
            <person name="Da Silva C."/>
            <person name="Brinkmann H."/>
            <person name="Mikhaleva J."/>
            <person name="Olsen L.C."/>
            <person name="Jubin C."/>
            <person name="Canestro C."/>
            <person name="Bouquet J.M."/>
            <person name="Danks G."/>
            <person name="Poulain J."/>
            <person name="Campsteijn C."/>
            <person name="Adamski M."/>
            <person name="Cross I."/>
            <person name="Yadetie F."/>
            <person name="Muffato M."/>
            <person name="Louis A."/>
            <person name="Butcher S."/>
            <person name="Tsagkogeorga G."/>
            <person name="Konrad A."/>
            <person name="Singh S."/>
            <person name="Jensen M.F."/>
            <person name="Cong E.H."/>
            <person name="Eikeseth-Otteraa H."/>
            <person name="Noel B."/>
            <person name="Anthouard V."/>
            <person name="Porcel B.M."/>
            <person name="Kachouri-Lafond R."/>
            <person name="Nishino A."/>
            <person name="Ugolini M."/>
            <person name="Chourrout P."/>
            <person name="Nishida H."/>
            <person name="Aasland R."/>
            <person name="Huzurbazar S."/>
            <person name="Westhof E."/>
            <person name="Delsuc F."/>
            <person name="Lehrach H."/>
            <person name="Reinhardt R."/>
            <person name="Weissenbach J."/>
            <person name="Roy S.W."/>
            <person name="Artiguenave F."/>
            <person name="Postlethwait J.H."/>
            <person name="Manak J.R."/>
            <person name="Thompson E.M."/>
            <person name="Jaillon O."/>
            <person name="Du Pasquier L."/>
            <person name="Boudinot P."/>
            <person name="Liberles D.A."/>
            <person name="Volff J.N."/>
            <person name="Philippe H."/>
            <person name="Lenhard B."/>
            <person name="Roest Crollius H."/>
            <person name="Wincker P."/>
            <person name="Chourrout D."/>
        </authorList>
    </citation>
    <scope>NUCLEOTIDE SEQUENCE [LARGE SCALE GENOMIC DNA]</scope>
</reference>
<accession>E4YPN2</accession>
<dbReference type="Gene3D" id="1.10.287.1490">
    <property type="match status" value="2"/>
</dbReference>
<dbReference type="SUPFAM" id="SSF49842">
    <property type="entry name" value="TNF-like"/>
    <property type="match status" value="1"/>
</dbReference>